<dbReference type="Pfam" id="PF00724">
    <property type="entry name" value="Oxidored_FMN"/>
    <property type="match status" value="1"/>
</dbReference>
<dbReference type="GO" id="GO:0010181">
    <property type="term" value="F:FMN binding"/>
    <property type="evidence" value="ECO:0007669"/>
    <property type="project" value="InterPro"/>
</dbReference>
<dbReference type="GO" id="GO:0050661">
    <property type="term" value="F:NADP binding"/>
    <property type="evidence" value="ECO:0007669"/>
    <property type="project" value="InterPro"/>
</dbReference>
<proteinExistence type="predicted"/>
<keyword evidence="5" id="KW-0560">Oxidoreductase</keyword>
<dbReference type="AlphaFoldDB" id="S0NZW2"/>
<evidence type="ECO:0000259" key="6">
    <source>
        <dbReference type="Pfam" id="PF00724"/>
    </source>
</evidence>
<dbReference type="STRING" id="1140003.OMY_02143"/>
<comment type="cofactor">
    <cofactor evidence="1">
        <name>FMN</name>
        <dbReference type="ChEBI" id="CHEBI:58210"/>
    </cofactor>
</comment>
<evidence type="ECO:0000256" key="2">
    <source>
        <dbReference type="ARBA" id="ARBA00022630"/>
    </source>
</evidence>
<keyword evidence="3" id="KW-0288">FMN</keyword>
<sequence length="341" mass="37268">MDLFQPFTIKGMTTKNRIVMPPMCQYSAKDGQVNAWHMQHYTSRAVGQIGTIIIEMTDVSPEGRITDHDLGLWEDAQIAPLKELIASIKALEPDVKIGIQLAHAGRKAEDAPEIVAPSALAFSEEYKVPHALTTEETKAMVQKFQAAAIRALTAGVDFIELHGAHGYLIHQFQSKRTNQRVDEYQELPRFGVEVIQAVKAVMPEEMPLFFRISALEYAPDGYDLEQGCDLAKAYQAAGVDVFHVSSGGESTVGPAVSPKGYQLEAASAIKKVTGLPTIAVGRLEEFIFADGVIASGQADMVAIGRGVLADPYWPIHAAQTLGYELAIPKQYTRGIRFKKTV</sequence>
<organism evidence="7 8">
    <name type="scientific">Enterococcus sulfureus ATCC 49903</name>
    <dbReference type="NCBI Taxonomy" id="1140003"/>
    <lineage>
        <taxon>Bacteria</taxon>
        <taxon>Bacillati</taxon>
        <taxon>Bacillota</taxon>
        <taxon>Bacilli</taxon>
        <taxon>Lactobacillales</taxon>
        <taxon>Enterococcaceae</taxon>
        <taxon>Enterococcus</taxon>
    </lineage>
</organism>
<keyword evidence="4" id="KW-0521">NADP</keyword>
<dbReference type="PANTHER" id="PTHR43303">
    <property type="entry name" value="NADPH DEHYDROGENASE C23G7.10C-RELATED"/>
    <property type="match status" value="1"/>
</dbReference>
<name>S0NZW2_9ENTE</name>
<dbReference type="PATRIC" id="fig|1140003.3.peg.2068"/>
<evidence type="ECO:0000256" key="1">
    <source>
        <dbReference type="ARBA" id="ARBA00001917"/>
    </source>
</evidence>
<dbReference type="CDD" id="cd02932">
    <property type="entry name" value="OYE_YqiM_FMN"/>
    <property type="match status" value="1"/>
</dbReference>
<keyword evidence="2" id="KW-0285">Flavoprotein</keyword>
<reference evidence="7 8" key="1">
    <citation type="submission" date="2013-03" db="EMBL/GenBank/DDBJ databases">
        <title>The Genome Sequence of Enterococcus sulfureus ATCC_49903 (PacBio/Illumina hybrid assembly).</title>
        <authorList>
            <consortium name="The Broad Institute Genomics Platform"/>
            <consortium name="The Broad Institute Genome Sequencing Center for Infectious Disease"/>
            <person name="Earl A."/>
            <person name="Russ C."/>
            <person name="Gilmore M."/>
            <person name="Surin D."/>
            <person name="Walker B."/>
            <person name="Young S."/>
            <person name="Zeng Q."/>
            <person name="Gargeya S."/>
            <person name="Fitzgerald M."/>
            <person name="Haas B."/>
            <person name="Abouelleil A."/>
            <person name="Allen A.W."/>
            <person name="Alvarado L."/>
            <person name="Arachchi H.M."/>
            <person name="Berlin A.M."/>
            <person name="Chapman S.B."/>
            <person name="Gainer-Dewar J."/>
            <person name="Goldberg J."/>
            <person name="Griggs A."/>
            <person name="Gujja S."/>
            <person name="Hansen M."/>
            <person name="Howarth C."/>
            <person name="Imamovic A."/>
            <person name="Ireland A."/>
            <person name="Larimer J."/>
            <person name="McCowan C."/>
            <person name="Murphy C."/>
            <person name="Pearson M."/>
            <person name="Poon T.W."/>
            <person name="Priest M."/>
            <person name="Roberts A."/>
            <person name="Saif S."/>
            <person name="Shea T."/>
            <person name="Sisk P."/>
            <person name="Sykes S."/>
            <person name="Wortman J."/>
            <person name="Nusbaum C."/>
            <person name="Birren B."/>
        </authorList>
    </citation>
    <scope>NUCLEOTIDE SEQUENCE [LARGE SCALE GENOMIC DNA]</scope>
    <source>
        <strain evidence="7 8">ATCC 49903</strain>
    </source>
</reference>
<protein>
    <recommendedName>
        <fullName evidence="6">NADH:flavin oxidoreductase/NADH oxidase N-terminal domain-containing protein</fullName>
    </recommendedName>
</protein>
<dbReference type="OrthoDB" id="9772736at2"/>
<dbReference type="SUPFAM" id="SSF51395">
    <property type="entry name" value="FMN-linked oxidoreductases"/>
    <property type="match status" value="1"/>
</dbReference>
<dbReference type="InterPro" id="IPR001155">
    <property type="entry name" value="OxRdtase_FMN_N"/>
</dbReference>
<dbReference type="InterPro" id="IPR044152">
    <property type="entry name" value="YqjM-like"/>
</dbReference>
<evidence type="ECO:0000256" key="4">
    <source>
        <dbReference type="ARBA" id="ARBA00022857"/>
    </source>
</evidence>
<dbReference type="RefSeq" id="WP_016186573.1">
    <property type="nucleotide sequence ID" value="NZ_ASWO01000006.1"/>
</dbReference>
<evidence type="ECO:0000313" key="8">
    <source>
        <dbReference type="Proteomes" id="UP000015961"/>
    </source>
</evidence>
<evidence type="ECO:0000256" key="3">
    <source>
        <dbReference type="ARBA" id="ARBA00022643"/>
    </source>
</evidence>
<keyword evidence="8" id="KW-1185">Reference proteome</keyword>
<accession>S0NZW2</accession>
<feature type="domain" description="NADH:flavin oxidoreductase/NADH oxidase N-terminal" evidence="6">
    <location>
        <begin position="2"/>
        <end position="321"/>
    </location>
</feature>
<gene>
    <name evidence="7" type="ORF">I573_02005</name>
</gene>
<dbReference type="EMBL" id="ASWO01000006">
    <property type="protein sequence ID" value="EOT83455.1"/>
    <property type="molecule type" value="Genomic_DNA"/>
</dbReference>
<dbReference type="Gene3D" id="3.20.20.70">
    <property type="entry name" value="Aldolase class I"/>
    <property type="match status" value="1"/>
</dbReference>
<comment type="caution">
    <text evidence="7">The sequence shown here is derived from an EMBL/GenBank/DDBJ whole genome shotgun (WGS) entry which is preliminary data.</text>
</comment>
<dbReference type="eggNOG" id="COG1902">
    <property type="taxonomic scope" value="Bacteria"/>
</dbReference>
<dbReference type="Proteomes" id="UP000015961">
    <property type="component" value="Unassembled WGS sequence"/>
</dbReference>
<dbReference type="PANTHER" id="PTHR43303:SF4">
    <property type="entry name" value="NADPH DEHYDROGENASE C23G7.10C-RELATED"/>
    <property type="match status" value="1"/>
</dbReference>
<evidence type="ECO:0000256" key="5">
    <source>
        <dbReference type="ARBA" id="ARBA00023002"/>
    </source>
</evidence>
<evidence type="ECO:0000313" key="7">
    <source>
        <dbReference type="EMBL" id="EOT83455.1"/>
    </source>
</evidence>
<dbReference type="GO" id="GO:0003959">
    <property type="term" value="F:NADPH dehydrogenase activity"/>
    <property type="evidence" value="ECO:0007669"/>
    <property type="project" value="InterPro"/>
</dbReference>
<dbReference type="InterPro" id="IPR013785">
    <property type="entry name" value="Aldolase_TIM"/>
</dbReference>